<dbReference type="InterPro" id="IPR009000">
    <property type="entry name" value="Transl_B-barrel_sf"/>
</dbReference>
<evidence type="ECO:0000256" key="4">
    <source>
        <dbReference type="ARBA" id="ARBA00023186"/>
    </source>
</evidence>
<dbReference type="Gene3D" id="2.40.30.60">
    <property type="entry name" value="RimM"/>
    <property type="match status" value="1"/>
</dbReference>
<keyword evidence="9" id="KW-1185">Reference proteome</keyword>
<dbReference type="GO" id="GO:0043022">
    <property type="term" value="F:ribosome binding"/>
    <property type="evidence" value="ECO:0007669"/>
    <property type="project" value="InterPro"/>
</dbReference>
<dbReference type="GO" id="GO:0042274">
    <property type="term" value="P:ribosomal small subunit biogenesis"/>
    <property type="evidence" value="ECO:0007669"/>
    <property type="project" value="UniProtKB-UniRule"/>
</dbReference>
<gene>
    <name evidence="5 8" type="primary">rimM</name>
    <name evidence="8" type="ORF">D4A47_11425</name>
</gene>
<proteinExistence type="inferred from homology"/>
<feature type="domain" description="PRC-barrel" evidence="7">
    <location>
        <begin position="92"/>
        <end position="166"/>
    </location>
</feature>
<dbReference type="InterPro" id="IPR027275">
    <property type="entry name" value="PRC-brl_dom"/>
</dbReference>
<dbReference type="InterPro" id="IPR011961">
    <property type="entry name" value="RimM"/>
</dbReference>
<dbReference type="PANTHER" id="PTHR33692:SF1">
    <property type="entry name" value="RIBOSOME MATURATION FACTOR RIMM"/>
    <property type="match status" value="1"/>
</dbReference>
<evidence type="ECO:0000259" key="6">
    <source>
        <dbReference type="Pfam" id="PF01782"/>
    </source>
</evidence>
<dbReference type="GO" id="GO:0005737">
    <property type="term" value="C:cytoplasm"/>
    <property type="evidence" value="ECO:0007669"/>
    <property type="project" value="UniProtKB-SubCell"/>
</dbReference>
<keyword evidence="4 5" id="KW-0143">Chaperone</keyword>
<comment type="function">
    <text evidence="5">An accessory protein needed during the final step in the assembly of 30S ribosomal subunit, possibly for assembly of the head region. Essential for efficient processing of 16S rRNA. May be needed both before and after RbfA during the maturation of 16S rRNA. It has affinity for free ribosomal 30S subunits but not for 70S ribosomes.</text>
</comment>
<organism evidence="8 9">
    <name type="scientific">Anaerotruncus massiliensis</name>
    <name type="common">ex Liu et al. 2021</name>
    <dbReference type="NCBI Taxonomy" id="2321404"/>
    <lineage>
        <taxon>Bacteria</taxon>
        <taxon>Bacillati</taxon>
        <taxon>Bacillota</taxon>
        <taxon>Clostridia</taxon>
        <taxon>Eubacteriales</taxon>
        <taxon>Oscillospiraceae</taxon>
        <taxon>Anaerotruncus</taxon>
    </lineage>
</organism>
<keyword evidence="1 5" id="KW-0963">Cytoplasm</keyword>
<sequence>MKKQFLECGKIVTTHGIKGEVKVQPWCDSPDFLLDFETLFLRRGETPLTVERARVQKNMVVLKIAGVDTPEAAAALRNQVLYIDRADAPVGEGEYFVQDLIDCEVFDADTGRSYGKVYDVRPTGANDVYYLRDEAGKERLVPAIPDVVLERDVDAGRIVIRPLEGLFDD</sequence>
<dbReference type="Pfam" id="PF05239">
    <property type="entry name" value="PRC"/>
    <property type="match status" value="1"/>
</dbReference>
<comment type="similarity">
    <text evidence="5">Belongs to the RimM family.</text>
</comment>
<evidence type="ECO:0000259" key="7">
    <source>
        <dbReference type="Pfam" id="PF05239"/>
    </source>
</evidence>
<dbReference type="SUPFAM" id="SSF50447">
    <property type="entry name" value="Translation proteins"/>
    <property type="match status" value="1"/>
</dbReference>
<evidence type="ECO:0000256" key="5">
    <source>
        <dbReference type="HAMAP-Rule" id="MF_00014"/>
    </source>
</evidence>
<dbReference type="GO" id="GO:0005840">
    <property type="term" value="C:ribosome"/>
    <property type="evidence" value="ECO:0007669"/>
    <property type="project" value="InterPro"/>
</dbReference>
<dbReference type="NCBIfam" id="TIGR02273">
    <property type="entry name" value="16S_RimM"/>
    <property type="match status" value="1"/>
</dbReference>
<reference evidence="8 9" key="1">
    <citation type="submission" date="2018-10" db="EMBL/GenBank/DDBJ databases">
        <title>Anaerotruncus faecis sp. nov., isolated from human feces.</title>
        <authorList>
            <person name="Wang Y.-J."/>
        </authorList>
    </citation>
    <scope>NUCLEOTIDE SEQUENCE [LARGE SCALE GENOMIC DNA]</scope>
    <source>
        <strain evidence="8 9">22A2-44</strain>
    </source>
</reference>
<dbReference type="SUPFAM" id="SSF50346">
    <property type="entry name" value="PRC-barrel domain"/>
    <property type="match status" value="1"/>
</dbReference>
<protein>
    <recommendedName>
        <fullName evidence="5">Ribosome maturation factor RimM</fullName>
    </recommendedName>
</protein>
<evidence type="ECO:0000256" key="2">
    <source>
        <dbReference type="ARBA" id="ARBA00022517"/>
    </source>
</evidence>
<comment type="subunit">
    <text evidence="5">Binds ribosomal protein uS19.</text>
</comment>
<comment type="domain">
    <text evidence="5">The PRC barrel domain binds ribosomal protein uS19.</text>
</comment>
<evidence type="ECO:0000313" key="9">
    <source>
        <dbReference type="Proteomes" id="UP000276301"/>
    </source>
</evidence>
<dbReference type="HAMAP" id="MF_00014">
    <property type="entry name" value="Ribosome_mat_RimM"/>
    <property type="match status" value="1"/>
</dbReference>
<dbReference type="InterPro" id="IPR036976">
    <property type="entry name" value="RimM_N_sf"/>
</dbReference>
<dbReference type="Gene3D" id="2.30.30.240">
    <property type="entry name" value="PRC-barrel domain"/>
    <property type="match status" value="1"/>
</dbReference>
<evidence type="ECO:0000313" key="8">
    <source>
        <dbReference type="EMBL" id="RLL08932.1"/>
    </source>
</evidence>
<comment type="caution">
    <text evidence="8">The sequence shown here is derived from an EMBL/GenBank/DDBJ whole genome shotgun (WGS) entry which is preliminary data.</text>
</comment>
<accession>A0A498CWQ7</accession>
<dbReference type="RefSeq" id="WP_121587367.1">
    <property type="nucleotide sequence ID" value="NZ_DBFSDP010000124.1"/>
</dbReference>
<dbReference type="InterPro" id="IPR002676">
    <property type="entry name" value="RimM_N"/>
</dbReference>
<evidence type="ECO:0000256" key="1">
    <source>
        <dbReference type="ARBA" id="ARBA00022490"/>
    </source>
</evidence>
<dbReference type="Pfam" id="PF01782">
    <property type="entry name" value="RimM"/>
    <property type="match status" value="1"/>
</dbReference>
<dbReference type="Proteomes" id="UP000276301">
    <property type="component" value="Unassembled WGS sequence"/>
</dbReference>
<keyword evidence="2 5" id="KW-0690">Ribosome biogenesis</keyword>
<dbReference type="GO" id="GO:0006364">
    <property type="term" value="P:rRNA processing"/>
    <property type="evidence" value="ECO:0007669"/>
    <property type="project" value="UniProtKB-UniRule"/>
</dbReference>
<feature type="domain" description="RimM N-terminal" evidence="6">
    <location>
        <begin position="8"/>
        <end position="86"/>
    </location>
</feature>
<comment type="subcellular location">
    <subcellularLocation>
        <location evidence="5">Cytoplasm</location>
    </subcellularLocation>
</comment>
<evidence type="ECO:0000256" key="3">
    <source>
        <dbReference type="ARBA" id="ARBA00022552"/>
    </source>
</evidence>
<name>A0A498CWQ7_9FIRM</name>
<dbReference type="EMBL" id="RCHT01000027">
    <property type="protein sequence ID" value="RLL08932.1"/>
    <property type="molecule type" value="Genomic_DNA"/>
</dbReference>
<keyword evidence="3 5" id="KW-0698">rRNA processing</keyword>
<dbReference type="InterPro" id="IPR011033">
    <property type="entry name" value="PRC_barrel-like_sf"/>
</dbReference>
<dbReference type="PANTHER" id="PTHR33692">
    <property type="entry name" value="RIBOSOME MATURATION FACTOR RIMM"/>
    <property type="match status" value="1"/>
</dbReference>
<dbReference type="AlphaFoldDB" id="A0A498CWQ7"/>